<keyword evidence="2" id="KW-1185">Reference proteome</keyword>
<organism evidence="1 2">
    <name type="scientific">Ixodes persulcatus</name>
    <name type="common">Taiga tick</name>
    <dbReference type="NCBI Taxonomy" id="34615"/>
    <lineage>
        <taxon>Eukaryota</taxon>
        <taxon>Metazoa</taxon>
        <taxon>Ecdysozoa</taxon>
        <taxon>Arthropoda</taxon>
        <taxon>Chelicerata</taxon>
        <taxon>Arachnida</taxon>
        <taxon>Acari</taxon>
        <taxon>Parasitiformes</taxon>
        <taxon>Ixodida</taxon>
        <taxon>Ixodoidea</taxon>
        <taxon>Ixodidae</taxon>
        <taxon>Ixodinae</taxon>
        <taxon>Ixodes</taxon>
    </lineage>
</organism>
<feature type="non-terminal residue" evidence="1">
    <location>
        <position position="1"/>
    </location>
</feature>
<gene>
    <name evidence="1" type="ORF">HPB47_002785</name>
</gene>
<evidence type="ECO:0000313" key="1">
    <source>
        <dbReference type="EMBL" id="KAG0421310.1"/>
    </source>
</evidence>
<sequence>EVYVVLFNSSTPNAKPGHLSHAGECPIRESSRRDPVRRAQKRAQVHALGGKSVVRRHSSSSAGCVTHVTFSKERAHWRASPSTCHAAAQFNIGPLQAAVASIGPAAKGPLQTRPLMSLSAEYLDMDKGDAGPGKRRGFFVSHRCLAAAALLVLTALVVVGVTTRYLSPEASGALQHAPQEPSAPVVRVTDLRLPRSVQPLHYEVELAPRLFGDFAFTGVVTVTMHCLSATDAVVMHSKDLNVSDVSVEETASNVLVPCGAPVHDAVRQFLRLPLHKTLSAGSNYTLRMRFRGWLNDDLAGFYRSSYTDAAGNKRWLAATQFQATDARRAFPCFDEPDMKATFAVTMVRPSNLTAISNMPLKSTVDRGNGLMADTFETTVKMSTYLLAFVVSDFQFHGNEKDILDPVLDDT</sequence>
<name>A0AC60PKL9_IXOPE</name>
<dbReference type="Proteomes" id="UP000805193">
    <property type="component" value="Unassembled WGS sequence"/>
</dbReference>
<reference evidence="1 2" key="1">
    <citation type="journal article" date="2020" name="Cell">
        <title>Large-Scale Comparative Analyses of Tick Genomes Elucidate Their Genetic Diversity and Vector Capacities.</title>
        <authorList>
            <consortium name="Tick Genome and Microbiome Consortium (TIGMIC)"/>
            <person name="Jia N."/>
            <person name="Wang J."/>
            <person name="Shi W."/>
            <person name="Du L."/>
            <person name="Sun Y."/>
            <person name="Zhan W."/>
            <person name="Jiang J.F."/>
            <person name="Wang Q."/>
            <person name="Zhang B."/>
            <person name="Ji P."/>
            <person name="Bell-Sakyi L."/>
            <person name="Cui X.M."/>
            <person name="Yuan T.T."/>
            <person name="Jiang B.G."/>
            <person name="Yang W.F."/>
            <person name="Lam T.T."/>
            <person name="Chang Q.C."/>
            <person name="Ding S.J."/>
            <person name="Wang X.J."/>
            <person name="Zhu J.G."/>
            <person name="Ruan X.D."/>
            <person name="Zhao L."/>
            <person name="Wei J.T."/>
            <person name="Ye R.Z."/>
            <person name="Que T.C."/>
            <person name="Du C.H."/>
            <person name="Zhou Y.H."/>
            <person name="Cheng J.X."/>
            <person name="Dai P.F."/>
            <person name="Guo W.B."/>
            <person name="Han X.H."/>
            <person name="Huang E.J."/>
            <person name="Li L.F."/>
            <person name="Wei W."/>
            <person name="Gao Y.C."/>
            <person name="Liu J.Z."/>
            <person name="Shao H.Z."/>
            <person name="Wang X."/>
            <person name="Wang C.C."/>
            <person name="Yang T.C."/>
            <person name="Huo Q.B."/>
            <person name="Li W."/>
            <person name="Chen H.Y."/>
            <person name="Chen S.E."/>
            <person name="Zhou L.G."/>
            <person name="Ni X.B."/>
            <person name="Tian J.H."/>
            <person name="Sheng Y."/>
            <person name="Liu T."/>
            <person name="Pan Y.S."/>
            <person name="Xia L.Y."/>
            <person name="Li J."/>
            <person name="Zhao F."/>
            <person name="Cao W.C."/>
        </authorList>
    </citation>
    <scope>NUCLEOTIDE SEQUENCE [LARGE SCALE GENOMIC DNA]</scope>
    <source>
        <strain evidence="1">Iper-2018</strain>
    </source>
</reference>
<dbReference type="EMBL" id="JABSTQ010010386">
    <property type="protein sequence ID" value="KAG0421310.1"/>
    <property type="molecule type" value="Genomic_DNA"/>
</dbReference>
<accession>A0AC60PKL9</accession>
<proteinExistence type="predicted"/>
<evidence type="ECO:0000313" key="2">
    <source>
        <dbReference type="Proteomes" id="UP000805193"/>
    </source>
</evidence>
<comment type="caution">
    <text evidence="1">The sequence shown here is derived from an EMBL/GenBank/DDBJ whole genome shotgun (WGS) entry which is preliminary data.</text>
</comment>
<protein>
    <submittedName>
        <fullName evidence="1">Uncharacterized protein</fullName>
    </submittedName>
</protein>
<feature type="non-terminal residue" evidence="1">
    <location>
        <position position="410"/>
    </location>
</feature>